<name>A0ABU7I2E9_9SPHI</name>
<feature type="chain" id="PRO_5046591576" evidence="1">
    <location>
        <begin position="24"/>
        <end position="112"/>
    </location>
</feature>
<evidence type="ECO:0000313" key="3">
    <source>
        <dbReference type="Proteomes" id="UP001336835"/>
    </source>
</evidence>
<accession>A0ABU7I2E9</accession>
<proteinExistence type="predicted"/>
<comment type="caution">
    <text evidence="2">The sequence shown here is derived from an EMBL/GenBank/DDBJ whole genome shotgun (WGS) entry which is preliminary data.</text>
</comment>
<dbReference type="EMBL" id="JAZDQT010000001">
    <property type="protein sequence ID" value="MEE1943638.1"/>
    <property type="molecule type" value="Genomic_DNA"/>
</dbReference>
<dbReference type="Proteomes" id="UP001336835">
    <property type="component" value="Unassembled WGS sequence"/>
</dbReference>
<organism evidence="2 3">
    <name type="scientific">Pedobacter albus</name>
    <dbReference type="NCBI Taxonomy" id="3113905"/>
    <lineage>
        <taxon>Bacteria</taxon>
        <taxon>Pseudomonadati</taxon>
        <taxon>Bacteroidota</taxon>
        <taxon>Sphingobacteriia</taxon>
        <taxon>Sphingobacteriales</taxon>
        <taxon>Sphingobacteriaceae</taxon>
        <taxon>Pedobacter</taxon>
    </lineage>
</organism>
<dbReference type="RefSeq" id="WP_330106044.1">
    <property type="nucleotide sequence ID" value="NZ_JAZDQT010000001.1"/>
</dbReference>
<sequence length="112" mass="12118">MRKLILLAALFFALSSVLMPNYAASAKTSMITKKKIILQGSRTHPMYGWEFLISFRTGTNTVIGVDSPDVHVTGFTYSSASATASTITVNDFQISLLETTGPIDASGDYTVF</sequence>
<feature type="signal peptide" evidence="1">
    <location>
        <begin position="1"/>
        <end position="23"/>
    </location>
</feature>
<gene>
    <name evidence="2" type="ORF">VRU48_00875</name>
</gene>
<protein>
    <submittedName>
        <fullName evidence="2">Uncharacterized protein</fullName>
    </submittedName>
</protein>
<evidence type="ECO:0000313" key="2">
    <source>
        <dbReference type="EMBL" id="MEE1943638.1"/>
    </source>
</evidence>
<evidence type="ECO:0000256" key="1">
    <source>
        <dbReference type="SAM" id="SignalP"/>
    </source>
</evidence>
<keyword evidence="1" id="KW-0732">Signal</keyword>
<reference evidence="2 3" key="1">
    <citation type="submission" date="2024-01" db="EMBL/GenBank/DDBJ databases">
        <title>Pedobacter sp. nov., isolated from fresh soil.</title>
        <authorList>
            <person name="Le N.T.T."/>
        </authorList>
    </citation>
    <scope>NUCLEOTIDE SEQUENCE [LARGE SCALE GENOMIC DNA]</scope>
    <source>
        <strain evidence="2 3">KR3-3</strain>
    </source>
</reference>
<keyword evidence="3" id="KW-1185">Reference proteome</keyword>